<evidence type="ECO:0000256" key="1">
    <source>
        <dbReference type="SAM" id="MobiDB-lite"/>
    </source>
</evidence>
<dbReference type="InterPro" id="IPR038804">
    <property type="entry name" value="RGF3"/>
</dbReference>
<dbReference type="PANTHER" id="PTHR36313">
    <property type="entry name" value="ROOT MERISTEM GROWTH FACTOR 2"/>
    <property type="match status" value="1"/>
</dbReference>
<comment type="caution">
    <text evidence="3">The sequence shown here is derived from an EMBL/GenBank/DDBJ whole genome shotgun (WGS) entry which is preliminary data.</text>
</comment>
<feature type="compositionally biased region" description="Polar residues" evidence="1">
    <location>
        <begin position="146"/>
        <end position="162"/>
    </location>
</feature>
<keyword evidence="2" id="KW-0812">Transmembrane</keyword>
<protein>
    <submittedName>
        <fullName evidence="3">Uncharacterized protein</fullName>
    </submittedName>
</protein>
<dbReference type="GO" id="GO:0008083">
    <property type="term" value="F:growth factor activity"/>
    <property type="evidence" value="ECO:0007669"/>
    <property type="project" value="InterPro"/>
</dbReference>
<dbReference type="OrthoDB" id="682061at2759"/>
<evidence type="ECO:0000313" key="4">
    <source>
        <dbReference type="Proteomes" id="UP000623129"/>
    </source>
</evidence>
<reference evidence="3" key="1">
    <citation type="submission" date="2020-01" db="EMBL/GenBank/DDBJ databases">
        <title>Genome sequence of Kobresia littledalei, the first chromosome-level genome in the family Cyperaceae.</title>
        <authorList>
            <person name="Qu G."/>
        </authorList>
    </citation>
    <scope>NUCLEOTIDE SEQUENCE</scope>
    <source>
        <strain evidence="3">C.B.Clarke</strain>
        <tissue evidence="3">Leaf</tissue>
    </source>
</reference>
<sequence length="218" mass="23584">MDSWIPMVGPSSVPVLPYSSDLESGNLAGRFISDQMLSAARILKLASFHHLITTSGMLMAHVITTSVILLLLLLCSASFSGATSTEHNVMTTSSESSGDKQDNANINKELEKETTKYPKGRKMGGFEVQKDSTETGKVTETETKPVGSSTKDANEKGTGSKTELSKILAQPGANQNLEPHNNGDVVMEIFNMLKKDYAQKARRRGPINNALPLDDEEP</sequence>
<gene>
    <name evidence="3" type="ORF">FCM35_KLT05061</name>
</gene>
<feature type="region of interest" description="Disordered" evidence="1">
    <location>
        <begin position="110"/>
        <end position="162"/>
    </location>
</feature>
<dbReference type="EMBL" id="SWLB01000014">
    <property type="protein sequence ID" value="KAF3329730.1"/>
    <property type="molecule type" value="Genomic_DNA"/>
</dbReference>
<name>A0A833VK93_9POAL</name>
<keyword evidence="2" id="KW-0472">Membrane</keyword>
<organism evidence="3 4">
    <name type="scientific">Carex littledalei</name>
    <dbReference type="NCBI Taxonomy" id="544730"/>
    <lineage>
        <taxon>Eukaryota</taxon>
        <taxon>Viridiplantae</taxon>
        <taxon>Streptophyta</taxon>
        <taxon>Embryophyta</taxon>
        <taxon>Tracheophyta</taxon>
        <taxon>Spermatophyta</taxon>
        <taxon>Magnoliopsida</taxon>
        <taxon>Liliopsida</taxon>
        <taxon>Poales</taxon>
        <taxon>Cyperaceae</taxon>
        <taxon>Cyperoideae</taxon>
        <taxon>Cariceae</taxon>
        <taxon>Carex</taxon>
        <taxon>Carex subgen. Euthyceras</taxon>
    </lineage>
</organism>
<dbReference type="GO" id="GO:0010082">
    <property type="term" value="P:regulation of root meristem growth"/>
    <property type="evidence" value="ECO:0007669"/>
    <property type="project" value="InterPro"/>
</dbReference>
<proteinExistence type="predicted"/>
<dbReference type="AlphaFoldDB" id="A0A833VK93"/>
<dbReference type="PANTHER" id="PTHR36313:SF7">
    <property type="entry name" value="OS09G0474600 PROTEIN"/>
    <property type="match status" value="1"/>
</dbReference>
<feature type="compositionally biased region" description="Basic and acidic residues" evidence="1">
    <location>
        <begin position="128"/>
        <end position="143"/>
    </location>
</feature>
<feature type="region of interest" description="Disordered" evidence="1">
    <location>
        <begin position="198"/>
        <end position="218"/>
    </location>
</feature>
<evidence type="ECO:0000313" key="3">
    <source>
        <dbReference type="EMBL" id="KAF3329730.1"/>
    </source>
</evidence>
<evidence type="ECO:0000256" key="2">
    <source>
        <dbReference type="SAM" id="Phobius"/>
    </source>
</evidence>
<keyword evidence="4" id="KW-1185">Reference proteome</keyword>
<accession>A0A833VK93</accession>
<keyword evidence="2" id="KW-1133">Transmembrane helix</keyword>
<feature type="transmembrane region" description="Helical" evidence="2">
    <location>
        <begin position="51"/>
        <end position="74"/>
    </location>
</feature>
<dbReference type="Proteomes" id="UP000623129">
    <property type="component" value="Unassembled WGS sequence"/>
</dbReference>